<feature type="region of interest" description="Disordered" evidence="1">
    <location>
        <begin position="1"/>
        <end position="77"/>
    </location>
</feature>
<organism evidence="2 3">
    <name type="scientific">Austropuccinia psidii MF-1</name>
    <dbReference type="NCBI Taxonomy" id="1389203"/>
    <lineage>
        <taxon>Eukaryota</taxon>
        <taxon>Fungi</taxon>
        <taxon>Dikarya</taxon>
        <taxon>Basidiomycota</taxon>
        <taxon>Pucciniomycotina</taxon>
        <taxon>Pucciniomycetes</taxon>
        <taxon>Pucciniales</taxon>
        <taxon>Sphaerophragmiaceae</taxon>
        <taxon>Austropuccinia</taxon>
    </lineage>
</organism>
<sequence length="124" mass="14052">MRPNTLWKIRNQPPLNDHSNQSVSALGLSQSVGNMNLTPSRSISSVSLETTEASGGVSEKENKRHKKNKKKATGDSKPNFTLKDYDNICSYIEEEENYDCLFGKRTKTDIGNQHMSYFQYISMN</sequence>
<keyword evidence="3" id="KW-1185">Reference proteome</keyword>
<dbReference type="AlphaFoldDB" id="A0A9Q3PNY6"/>
<name>A0A9Q3PNY6_9BASI</name>
<dbReference type="OrthoDB" id="2414509at2759"/>
<proteinExistence type="predicted"/>
<reference evidence="2" key="1">
    <citation type="submission" date="2021-03" db="EMBL/GenBank/DDBJ databases">
        <title>Draft genome sequence of rust myrtle Austropuccinia psidii MF-1, a brazilian biotype.</title>
        <authorList>
            <person name="Quecine M.C."/>
            <person name="Pachon D.M.R."/>
            <person name="Bonatelli M.L."/>
            <person name="Correr F.H."/>
            <person name="Franceschini L.M."/>
            <person name="Leite T.F."/>
            <person name="Margarido G.R.A."/>
            <person name="Almeida C.A."/>
            <person name="Ferrarezi J.A."/>
            <person name="Labate C.A."/>
        </authorList>
    </citation>
    <scope>NUCLEOTIDE SEQUENCE</scope>
    <source>
        <strain evidence="2">MF-1</strain>
    </source>
</reference>
<comment type="caution">
    <text evidence="2">The sequence shown here is derived from an EMBL/GenBank/DDBJ whole genome shotgun (WGS) entry which is preliminary data.</text>
</comment>
<dbReference type="EMBL" id="AVOT02083325">
    <property type="protein sequence ID" value="MBW0568833.1"/>
    <property type="molecule type" value="Genomic_DNA"/>
</dbReference>
<evidence type="ECO:0000256" key="1">
    <source>
        <dbReference type="SAM" id="MobiDB-lite"/>
    </source>
</evidence>
<feature type="compositionally biased region" description="Polar residues" evidence="1">
    <location>
        <begin position="13"/>
        <end position="53"/>
    </location>
</feature>
<protein>
    <submittedName>
        <fullName evidence="2">Uncharacterized protein</fullName>
    </submittedName>
</protein>
<gene>
    <name evidence="2" type="ORF">O181_108548</name>
</gene>
<dbReference type="Proteomes" id="UP000765509">
    <property type="component" value="Unassembled WGS sequence"/>
</dbReference>
<evidence type="ECO:0000313" key="2">
    <source>
        <dbReference type="EMBL" id="MBW0568833.1"/>
    </source>
</evidence>
<accession>A0A9Q3PNY6</accession>
<evidence type="ECO:0000313" key="3">
    <source>
        <dbReference type="Proteomes" id="UP000765509"/>
    </source>
</evidence>